<evidence type="ECO:0000256" key="1">
    <source>
        <dbReference type="SAM" id="SignalP"/>
    </source>
</evidence>
<accession>A0ABP0R1P7</accession>
<dbReference type="EMBL" id="CAXAMM010040573">
    <property type="protein sequence ID" value="CAK9094134.1"/>
    <property type="molecule type" value="Genomic_DNA"/>
</dbReference>
<dbReference type="Gene3D" id="2.60.120.260">
    <property type="entry name" value="Galactose-binding domain-like"/>
    <property type="match status" value="2"/>
</dbReference>
<sequence length="382" mass="41108">MFMLPLLCILKLPVLGAHTASIEVHAAGQLIRRQGAKVNDASVDRALNQELVRSTDSSGKLGDQLFSTEIECDENLDTNTSKNVVLGVDPTVTSECALQGGKRGKGYLTDGHTRVNSNKNKKYWISCGNDNAPAATLSFNTTCVRRVKIWSRPDCCASEAAGVVAQVWDGEAWQQCGDTSTNVGTQAAFTFQCGIKGSKLKLSRPDGSGKMSISEVQLFAAVQPPFCMLGDINNGTNLALNRTPSVSSDCSPIGSSSKTYLTDGEMPSNPKKLGCCLGDLRKYWRSCKANNPSATVTFASSSCVRQVEIWARDQSGGTPAGIKAMVLMGSDWTQCGSDAPALGKGEKYTFECNLMGTKIRLKRECNNCRMHLREMKVFSNAA</sequence>
<feature type="signal peptide" evidence="1">
    <location>
        <begin position="1"/>
        <end position="16"/>
    </location>
</feature>
<organism evidence="2 3">
    <name type="scientific">Durusdinium trenchii</name>
    <dbReference type="NCBI Taxonomy" id="1381693"/>
    <lineage>
        <taxon>Eukaryota</taxon>
        <taxon>Sar</taxon>
        <taxon>Alveolata</taxon>
        <taxon>Dinophyceae</taxon>
        <taxon>Suessiales</taxon>
        <taxon>Symbiodiniaceae</taxon>
        <taxon>Durusdinium</taxon>
    </lineage>
</organism>
<reference evidence="2 3" key="1">
    <citation type="submission" date="2024-02" db="EMBL/GenBank/DDBJ databases">
        <authorList>
            <person name="Chen Y."/>
            <person name="Shah S."/>
            <person name="Dougan E. K."/>
            <person name="Thang M."/>
            <person name="Chan C."/>
        </authorList>
    </citation>
    <scope>NUCLEOTIDE SEQUENCE [LARGE SCALE GENOMIC DNA]</scope>
</reference>
<comment type="caution">
    <text evidence="2">The sequence shown here is derived from an EMBL/GenBank/DDBJ whole genome shotgun (WGS) entry which is preliminary data.</text>
</comment>
<evidence type="ECO:0000313" key="3">
    <source>
        <dbReference type="Proteomes" id="UP001642464"/>
    </source>
</evidence>
<evidence type="ECO:0000313" key="2">
    <source>
        <dbReference type="EMBL" id="CAK9094134.1"/>
    </source>
</evidence>
<dbReference type="Proteomes" id="UP001642464">
    <property type="component" value="Unassembled WGS sequence"/>
</dbReference>
<feature type="chain" id="PRO_5045084731" evidence="1">
    <location>
        <begin position="17"/>
        <end position="382"/>
    </location>
</feature>
<proteinExistence type="predicted"/>
<keyword evidence="1" id="KW-0732">Signal</keyword>
<protein>
    <submittedName>
        <fullName evidence="2">Uncharacterized protein</fullName>
    </submittedName>
</protein>
<name>A0ABP0R1P7_9DINO</name>
<keyword evidence="3" id="KW-1185">Reference proteome</keyword>
<gene>
    <name evidence="2" type="ORF">SCF082_LOCUS44256</name>
</gene>